<gene>
    <name evidence="1" type="ORF">S03H2_68233</name>
</gene>
<reference evidence="1" key="1">
    <citation type="journal article" date="2014" name="Front. Microbiol.">
        <title>High frequency of phylogenetically diverse reductive dehalogenase-homologous genes in deep subseafloor sedimentary metagenomes.</title>
        <authorList>
            <person name="Kawai M."/>
            <person name="Futagami T."/>
            <person name="Toyoda A."/>
            <person name="Takaki Y."/>
            <person name="Nishi S."/>
            <person name="Hori S."/>
            <person name="Arai W."/>
            <person name="Tsubouchi T."/>
            <person name="Morono Y."/>
            <person name="Uchiyama I."/>
            <person name="Ito T."/>
            <person name="Fujiyama A."/>
            <person name="Inagaki F."/>
            <person name="Takami H."/>
        </authorList>
    </citation>
    <scope>NUCLEOTIDE SEQUENCE</scope>
    <source>
        <strain evidence="1">Expedition CK06-06</strain>
    </source>
</reference>
<accession>X1IJ46</accession>
<feature type="non-terminal residue" evidence="1">
    <location>
        <position position="117"/>
    </location>
</feature>
<proteinExistence type="predicted"/>
<protein>
    <submittedName>
        <fullName evidence="1">Uncharacterized protein</fullName>
    </submittedName>
</protein>
<dbReference type="AlphaFoldDB" id="X1IJ46"/>
<evidence type="ECO:0000313" key="1">
    <source>
        <dbReference type="EMBL" id="GAH81732.1"/>
    </source>
</evidence>
<dbReference type="EMBL" id="BARU01044826">
    <property type="protein sequence ID" value="GAH81732.1"/>
    <property type="molecule type" value="Genomic_DNA"/>
</dbReference>
<comment type="caution">
    <text evidence="1">The sequence shown here is derived from an EMBL/GenBank/DDBJ whole genome shotgun (WGS) entry which is preliminary data.</text>
</comment>
<organism evidence="1">
    <name type="scientific">marine sediment metagenome</name>
    <dbReference type="NCBI Taxonomy" id="412755"/>
    <lineage>
        <taxon>unclassified sequences</taxon>
        <taxon>metagenomes</taxon>
        <taxon>ecological metagenomes</taxon>
    </lineage>
</organism>
<sequence length="117" mass="13488">MLIISVFSITLIDNVKSLHAGYIYTEDFEDHADGENAYEAGWFWSTETRPKFACTGTGLFDVYSGGQGNFSFSYEYDLNIKNFSFTFDVSTASADQRIFHFYDSADNNFFRWYHIDG</sequence>
<name>X1IJ46_9ZZZZ</name>